<dbReference type="EMBL" id="ATCN01000246">
    <property type="protein sequence ID" value="EPR79464.1"/>
    <property type="molecule type" value="Genomic_DNA"/>
</dbReference>
<dbReference type="PANTHER" id="PTHR12749:SF0">
    <property type="entry name" value="DNA EXCISION REPAIR PROTEIN ERCC-1"/>
    <property type="match status" value="1"/>
</dbReference>
<dbReference type="InterPro" id="IPR004579">
    <property type="entry name" value="ERCC1/RAD10/SWI10"/>
</dbReference>
<dbReference type="InterPro" id="IPR011335">
    <property type="entry name" value="Restrct_endonuc-II-like"/>
</dbReference>
<organism evidence="8 9">
    <name type="scientific">Spraguea lophii (strain 42_110)</name>
    <name type="common">Microsporidian parasite</name>
    <dbReference type="NCBI Taxonomy" id="1358809"/>
    <lineage>
        <taxon>Eukaryota</taxon>
        <taxon>Fungi</taxon>
        <taxon>Fungi incertae sedis</taxon>
        <taxon>Microsporidia</taxon>
        <taxon>Spragueidae</taxon>
        <taxon>Spraguea</taxon>
    </lineage>
</organism>
<protein>
    <submittedName>
        <fullName evidence="8">Ercc1 DNA repair protein</fullName>
    </submittedName>
</protein>
<dbReference type="PANTHER" id="PTHR12749">
    <property type="entry name" value="EXCISION REPAIR CROSS-COMPLEMENTING 1 ERCC1"/>
    <property type="match status" value="1"/>
</dbReference>
<dbReference type="GO" id="GO:0003697">
    <property type="term" value="F:single-stranded DNA binding"/>
    <property type="evidence" value="ECO:0007669"/>
    <property type="project" value="TreeGrafter"/>
</dbReference>
<keyword evidence="3" id="KW-0227">DNA damage</keyword>
<keyword evidence="4" id="KW-0238">DNA-binding</keyword>
<dbReference type="HOGENOM" id="CLU_041616_3_3_1"/>
<comment type="caution">
    <text evidence="8">The sequence shown here is derived from an EMBL/GenBank/DDBJ whole genome shotgun (WGS) entry which is preliminary data.</text>
</comment>
<dbReference type="GO" id="GO:0006302">
    <property type="term" value="P:double-strand break repair"/>
    <property type="evidence" value="ECO:0007669"/>
    <property type="project" value="UniProtKB-ARBA"/>
</dbReference>
<dbReference type="OMA" id="PHCVLVH"/>
<comment type="subcellular location">
    <subcellularLocation>
        <location evidence="1">Nucleus</location>
    </subcellularLocation>
</comment>
<dbReference type="OrthoDB" id="10262814at2759"/>
<dbReference type="InterPro" id="IPR047260">
    <property type="entry name" value="ERCC1-like_central_dom"/>
</dbReference>
<evidence type="ECO:0000256" key="6">
    <source>
        <dbReference type="ARBA" id="ARBA00023242"/>
    </source>
</evidence>
<evidence type="ECO:0000256" key="3">
    <source>
        <dbReference type="ARBA" id="ARBA00022763"/>
    </source>
</evidence>
<proteinExistence type="inferred from homology"/>
<evidence type="ECO:0000256" key="1">
    <source>
        <dbReference type="ARBA" id="ARBA00004123"/>
    </source>
</evidence>
<evidence type="ECO:0000313" key="8">
    <source>
        <dbReference type="EMBL" id="EPR79464.1"/>
    </source>
</evidence>
<dbReference type="Gene3D" id="3.40.50.10130">
    <property type="match status" value="1"/>
</dbReference>
<name>S7XK76_SPRLO</name>
<feature type="domain" description="ERCC1-like central" evidence="7">
    <location>
        <begin position="1"/>
        <end position="111"/>
    </location>
</feature>
<evidence type="ECO:0000256" key="4">
    <source>
        <dbReference type="ARBA" id="ARBA00023125"/>
    </source>
</evidence>
<comment type="similarity">
    <text evidence="2">Belongs to the ERCC1/RAD10/SWI10 family.</text>
</comment>
<keyword evidence="6" id="KW-0539">Nucleus</keyword>
<dbReference type="GO" id="GO:0000110">
    <property type="term" value="C:nucleotide-excision repair factor 1 complex"/>
    <property type="evidence" value="ECO:0007669"/>
    <property type="project" value="TreeGrafter"/>
</dbReference>
<evidence type="ECO:0000256" key="2">
    <source>
        <dbReference type="ARBA" id="ARBA00008283"/>
    </source>
</evidence>
<dbReference type="CDD" id="cd22325">
    <property type="entry name" value="ERCC1_C-like"/>
    <property type="match status" value="1"/>
</dbReference>
<dbReference type="AlphaFoldDB" id="S7XK76"/>
<gene>
    <name evidence="8" type="ORF">SLOPH_341</name>
</gene>
<dbReference type="GO" id="GO:0006312">
    <property type="term" value="P:mitotic recombination"/>
    <property type="evidence" value="ECO:0007669"/>
    <property type="project" value="TreeGrafter"/>
</dbReference>
<dbReference type="GO" id="GO:0003684">
    <property type="term" value="F:damaged DNA binding"/>
    <property type="evidence" value="ECO:0007669"/>
    <property type="project" value="InterPro"/>
</dbReference>
<accession>S7XK76</accession>
<dbReference type="Proteomes" id="UP000014978">
    <property type="component" value="Unassembled WGS sequence"/>
</dbReference>
<dbReference type="Gene3D" id="1.10.150.20">
    <property type="entry name" value="5' to 3' exonuclease, C-terminal subdomain"/>
    <property type="match status" value="1"/>
</dbReference>
<dbReference type="FunCoup" id="S7XK76">
    <property type="interactions" value="39"/>
</dbReference>
<dbReference type="VEuPathDB" id="MicrosporidiaDB:SLOPH_341"/>
<reference evidence="9" key="1">
    <citation type="journal article" date="2013" name="PLoS Genet.">
        <title>The genome of Spraguea lophii and the basis of host-microsporidian interactions.</title>
        <authorList>
            <person name="Campbell S.E."/>
            <person name="Williams T.A."/>
            <person name="Yousuf A."/>
            <person name="Soanes D.M."/>
            <person name="Paszkiewicz K.H."/>
            <person name="Williams B.A.P."/>
        </authorList>
    </citation>
    <scope>NUCLEOTIDE SEQUENCE [LARGE SCALE GENOMIC DNA]</scope>
    <source>
        <strain evidence="9">42_110</strain>
    </source>
</reference>
<dbReference type="NCBIfam" id="TIGR00597">
    <property type="entry name" value="rad10"/>
    <property type="match status" value="1"/>
</dbReference>
<dbReference type="SUPFAM" id="SSF52980">
    <property type="entry name" value="Restriction endonuclease-like"/>
    <property type="match status" value="1"/>
</dbReference>
<dbReference type="Pfam" id="PF03834">
    <property type="entry name" value="Rad10"/>
    <property type="match status" value="1"/>
</dbReference>
<dbReference type="SUPFAM" id="SSF47781">
    <property type="entry name" value="RuvA domain 2-like"/>
    <property type="match status" value="1"/>
</dbReference>
<sequence length="189" mass="22229">MILVSTSQKGNGILNYITKSLWSYSPNIKSDYEVDGDISILFLSLRFHLCKPDYIYKKIKIKYNLKILLLLVDIPNYELLITELFEFCDFYDTTIILSYSNEEAARYIQSFDLNKKRTENIIQKKEGDHKMRFLCGIPKITKEDAVNLEMKYKNIKNIINSSGEELKGINNMGDKKIKSMKEYWEMSFK</sequence>
<evidence type="ECO:0000256" key="5">
    <source>
        <dbReference type="ARBA" id="ARBA00023204"/>
    </source>
</evidence>
<dbReference type="GO" id="GO:0070914">
    <property type="term" value="P:UV-damage excision repair"/>
    <property type="evidence" value="ECO:0007669"/>
    <property type="project" value="TreeGrafter"/>
</dbReference>
<dbReference type="InParanoid" id="S7XK76"/>
<dbReference type="GO" id="GO:0070522">
    <property type="term" value="C:ERCC4-ERCC1 complex"/>
    <property type="evidence" value="ECO:0007669"/>
    <property type="project" value="TreeGrafter"/>
</dbReference>
<keyword evidence="9" id="KW-1185">Reference proteome</keyword>
<evidence type="ECO:0000313" key="9">
    <source>
        <dbReference type="Proteomes" id="UP000014978"/>
    </source>
</evidence>
<dbReference type="InterPro" id="IPR010994">
    <property type="entry name" value="RuvA_2-like"/>
</dbReference>
<keyword evidence="5" id="KW-0234">DNA repair</keyword>
<evidence type="ECO:0000259" key="7">
    <source>
        <dbReference type="Pfam" id="PF03834"/>
    </source>
</evidence>
<dbReference type="STRING" id="1358809.S7XK76"/>